<feature type="non-terminal residue" evidence="1">
    <location>
        <position position="1"/>
    </location>
</feature>
<evidence type="ECO:0000313" key="1">
    <source>
        <dbReference type="EMBL" id="KAI4813563.1"/>
    </source>
</evidence>
<keyword evidence="2" id="KW-1185">Reference proteome</keyword>
<sequence length="196" mass="20367">RTGLEGHVAALVVDLSLQHLSVAPEAASQLTGGLVLGGLQPHQGSSSPGFSNCGPRGWSPGQGPVLGKSPRGFLMTPARRPSSSCVHGWSRDIGESRGQPTAERHGSSSSNGGSHCPRSPGPCRVQWMFMGSQEAHLHALTIGQQTASLGRKDVGTGYRGSGRRGILEGFYSEEGFPGYCSCFLVAEGTTDPASPQ</sequence>
<proteinExistence type="predicted"/>
<organism evidence="1 2">
    <name type="scientific">Chaenocephalus aceratus</name>
    <name type="common">Blackfin icefish</name>
    <name type="synonym">Chaenichthys aceratus</name>
    <dbReference type="NCBI Taxonomy" id="36190"/>
    <lineage>
        <taxon>Eukaryota</taxon>
        <taxon>Metazoa</taxon>
        <taxon>Chordata</taxon>
        <taxon>Craniata</taxon>
        <taxon>Vertebrata</taxon>
        <taxon>Euteleostomi</taxon>
        <taxon>Actinopterygii</taxon>
        <taxon>Neopterygii</taxon>
        <taxon>Teleostei</taxon>
        <taxon>Neoteleostei</taxon>
        <taxon>Acanthomorphata</taxon>
        <taxon>Eupercaria</taxon>
        <taxon>Perciformes</taxon>
        <taxon>Notothenioidei</taxon>
        <taxon>Channichthyidae</taxon>
        <taxon>Chaenocephalus</taxon>
    </lineage>
</organism>
<protein>
    <submittedName>
        <fullName evidence="1">Uncharacterized protein</fullName>
    </submittedName>
</protein>
<name>A0ACB9WIR4_CHAAC</name>
<gene>
    <name evidence="1" type="ORF">KUCAC02_002801</name>
</gene>
<dbReference type="Proteomes" id="UP001057452">
    <property type="component" value="Chromosome 14"/>
</dbReference>
<comment type="caution">
    <text evidence="1">The sequence shown here is derived from an EMBL/GenBank/DDBJ whole genome shotgun (WGS) entry which is preliminary data.</text>
</comment>
<evidence type="ECO:0000313" key="2">
    <source>
        <dbReference type="Proteomes" id="UP001057452"/>
    </source>
</evidence>
<reference evidence="1" key="1">
    <citation type="submission" date="2022-05" db="EMBL/GenBank/DDBJ databases">
        <title>Chromosome-level genome of Chaenocephalus aceratus.</title>
        <authorList>
            <person name="Park H."/>
        </authorList>
    </citation>
    <scope>NUCLEOTIDE SEQUENCE</scope>
    <source>
        <strain evidence="1">KU_202001</strain>
    </source>
</reference>
<accession>A0ACB9WIR4</accession>
<dbReference type="EMBL" id="CM043798">
    <property type="protein sequence ID" value="KAI4813563.1"/>
    <property type="molecule type" value="Genomic_DNA"/>
</dbReference>